<protein>
    <submittedName>
        <fullName evidence="1">ATP-binding protein</fullName>
    </submittedName>
</protein>
<reference evidence="1 2" key="1">
    <citation type="submission" date="2018-01" db="EMBL/GenBank/DDBJ databases">
        <title>Cryobacterium sp. nov., from glaciers in China.</title>
        <authorList>
            <person name="Liu Q."/>
            <person name="Xin Y.-H."/>
        </authorList>
    </citation>
    <scope>NUCLEOTIDE SEQUENCE [LARGE SCALE GENOMIC DNA]</scope>
    <source>
        <strain evidence="1 2">TMB1-8</strain>
    </source>
</reference>
<sequence>MCGPAGSGKSTVARQLESGGMTRLSFDEEAWRRGIRSQPLAEDVRREIESHLMQKLLDLVSTDSDVVLDYSFWSRRMREEYRAIIRPLGVEPETFYLATPRSVVLARVCARAGYEANDVQLPDHLAAAYFDNFEIPTPDEGPLTVIT</sequence>
<dbReference type="Gene3D" id="3.40.50.300">
    <property type="entry name" value="P-loop containing nucleotide triphosphate hydrolases"/>
    <property type="match status" value="1"/>
</dbReference>
<gene>
    <name evidence="1" type="ORF">C3B59_16945</name>
</gene>
<dbReference type="AlphaFoldDB" id="A0A2S3Z671"/>
<name>A0A2S3Z671_9MICO</name>
<keyword evidence="1" id="KW-0067">ATP-binding</keyword>
<evidence type="ECO:0000313" key="2">
    <source>
        <dbReference type="Proteomes" id="UP000237104"/>
    </source>
</evidence>
<proteinExistence type="predicted"/>
<keyword evidence="1" id="KW-0547">Nucleotide-binding</keyword>
<dbReference type="Pfam" id="PF13671">
    <property type="entry name" value="AAA_33"/>
    <property type="match status" value="1"/>
</dbReference>
<dbReference type="SUPFAM" id="SSF52540">
    <property type="entry name" value="P-loop containing nucleoside triphosphate hydrolases"/>
    <property type="match status" value="1"/>
</dbReference>
<dbReference type="InterPro" id="IPR027417">
    <property type="entry name" value="P-loop_NTPase"/>
</dbReference>
<accession>A0A2S3Z671</accession>
<dbReference type="Proteomes" id="UP000237104">
    <property type="component" value="Unassembled WGS sequence"/>
</dbReference>
<dbReference type="OrthoDB" id="2639622at2"/>
<evidence type="ECO:0000313" key="1">
    <source>
        <dbReference type="EMBL" id="POH59697.1"/>
    </source>
</evidence>
<dbReference type="GO" id="GO:0005524">
    <property type="term" value="F:ATP binding"/>
    <property type="evidence" value="ECO:0007669"/>
    <property type="project" value="UniProtKB-KW"/>
</dbReference>
<comment type="caution">
    <text evidence="1">The sequence shown here is derived from an EMBL/GenBank/DDBJ whole genome shotgun (WGS) entry which is preliminary data.</text>
</comment>
<dbReference type="EMBL" id="PPXF01000065">
    <property type="protein sequence ID" value="POH59697.1"/>
    <property type="molecule type" value="Genomic_DNA"/>
</dbReference>
<organism evidence="1 2">
    <name type="scientific">Cryobacterium zongtaii</name>
    <dbReference type="NCBI Taxonomy" id="1259217"/>
    <lineage>
        <taxon>Bacteria</taxon>
        <taxon>Bacillati</taxon>
        <taxon>Actinomycetota</taxon>
        <taxon>Actinomycetes</taxon>
        <taxon>Micrococcales</taxon>
        <taxon>Microbacteriaceae</taxon>
        <taxon>Cryobacterium</taxon>
    </lineage>
</organism>